<proteinExistence type="predicted"/>
<evidence type="ECO:0000313" key="4">
    <source>
        <dbReference type="Proteomes" id="UP000284431"/>
    </source>
</evidence>
<dbReference type="AlphaFoldDB" id="A0A413MPX9"/>
<keyword evidence="1" id="KW-1133">Transmembrane helix</keyword>
<sequence length="41" mass="4984">MQNEDDLRGLAKVTDFMRAISFLFMAIHIYWFCYGWLYEMG</sequence>
<evidence type="ECO:0000313" key="3">
    <source>
        <dbReference type="EMBL" id="RGY23649.1"/>
    </source>
</evidence>
<keyword evidence="1" id="KW-0472">Membrane</keyword>
<feature type="domain" description="YWFCY" evidence="2">
    <location>
        <begin position="5"/>
        <end position="40"/>
    </location>
</feature>
<name>A0A413MPX9_9BACE</name>
<keyword evidence="1" id="KW-0812">Transmembrane</keyword>
<dbReference type="Pfam" id="PF14293">
    <property type="entry name" value="YWFCY"/>
    <property type="match status" value="1"/>
</dbReference>
<reference evidence="3 4" key="1">
    <citation type="submission" date="2018-08" db="EMBL/GenBank/DDBJ databases">
        <title>A genome reference for cultivated species of the human gut microbiota.</title>
        <authorList>
            <person name="Zou Y."/>
            <person name="Xue W."/>
            <person name="Luo G."/>
        </authorList>
    </citation>
    <scope>NUCLEOTIDE SEQUENCE [LARGE SCALE GENOMIC DNA]</scope>
    <source>
        <strain evidence="3 4">OF02-6LB</strain>
    </source>
</reference>
<evidence type="ECO:0000256" key="1">
    <source>
        <dbReference type="SAM" id="Phobius"/>
    </source>
</evidence>
<comment type="caution">
    <text evidence="3">The sequence shown here is derived from an EMBL/GenBank/DDBJ whole genome shotgun (WGS) entry which is preliminary data.</text>
</comment>
<gene>
    <name evidence="3" type="ORF">DXA49_16360</name>
</gene>
<organism evidence="3 4">
    <name type="scientific">Bacteroides caccae</name>
    <dbReference type="NCBI Taxonomy" id="47678"/>
    <lineage>
        <taxon>Bacteria</taxon>
        <taxon>Pseudomonadati</taxon>
        <taxon>Bacteroidota</taxon>
        <taxon>Bacteroidia</taxon>
        <taxon>Bacteroidales</taxon>
        <taxon>Bacteroidaceae</taxon>
        <taxon>Bacteroides</taxon>
    </lineage>
</organism>
<dbReference type="EMBL" id="QSCS01000028">
    <property type="protein sequence ID" value="RGY23649.1"/>
    <property type="molecule type" value="Genomic_DNA"/>
</dbReference>
<accession>A0A413MPX9</accession>
<dbReference type="InterPro" id="IPR025988">
    <property type="entry name" value="YWFCY_dom"/>
</dbReference>
<feature type="transmembrane region" description="Helical" evidence="1">
    <location>
        <begin position="16"/>
        <end position="37"/>
    </location>
</feature>
<protein>
    <recommendedName>
        <fullName evidence="2">YWFCY domain-containing protein</fullName>
    </recommendedName>
</protein>
<dbReference type="Proteomes" id="UP000284431">
    <property type="component" value="Unassembled WGS sequence"/>
</dbReference>
<evidence type="ECO:0000259" key="2">
    <source>
        <dbReference type="Pfam" id="PF14293"/>
    </source>
</evidence>